<feature type="non-terminal residue" evidence="3">
    <location>
        <position position="176"/>
    </location>
</feature>
<name>A0A5J5DJ10_9PERO</name>
<feature type="domain" description="CCDC66" evidence="2">
    <location>
        <begin position="62"/>
        <end position="168"/>
    </location>
</feature>
<keyword evidence="4" id="KW-1185">Reference proteome</keyword>
<dbReference type="Proteomes" id="UP000327493">
    <property type="component" value="Chromosome 4"/>
</dbReference>
<evidence type="ECO:0000313" key="3">
    <source>
        <dbReference type="EMBL" id="KAA8593273.1"/>
    </source>
</evidence>
<dbReference type="GO" id="GO:0005929">
    <property type="term" value="C:cilium"/>
    <property type="evidence" value="ECO:0007669"/>
    <property type="project" value="TreeGrafter"/>
</dbReference>
<sequence>MFKKEDHELWATHFDSMQRRPPVQTAAPSAPPPPPAPSNGSERGEWEPSSSLSLVWEATSSCGAESVGRASIDTTSGYPTRASYLRTMTALLDPAQIEERERRRLKQLEQQQAIELQVEERRRQREQEEARRREAEEEEERRVALEREMLERRYDLDTRREKQKVRTQTAHDSSPL</sequence>
<dbReference type="EMBL" id="VOFY01000004">
    <property type="protein sequence ID" value="KAA8593273.1"/>
    <property type="molecule type" value="Genomic_DNA"/>
</dbReference>
<feature type="compositionally biased region" description="Basic and acidic residues" evidence="1">
    <location>
        <begin position="118"/>
        <end position="160"/>
    </location>
</feature>
<accession>A0A5J5DJ10</accession>
<dbReference type="Pfam" id="PF15236">
    <property type="entry name" value="CCDC66"/>
    <property type="match status" value="1"/>
</dbReference>
<feature type="compositionally biased region" description="Polar residues" evidence="1">
    <location>
        <begin position="166"/>
        <end position="176"/>
    </location>
</feature>
<dbReference type="GO" id="GO:0060271">
    <property type="term" value="P:cilium assembly"/>
    <property type="evidence" value="ECO:0007669"/>
    <property type="project" value="TreeGrafter"/>
</dbReference>
<proteinExistence type="predicted"/>
<organism evidence="3 4">
    <name type="scientific">Etheostoma spectabile</name>
    <name type="common">orangethroat darter</name>
    <dbReference type="NCBI Taxonomy" id="54343"/>
    <lineage>
        <taxon>Eukaryota</taxon>
        <taxon>Metazoa</taxon>
        <taxon>Chordata</taxon>
        <taxon>Craniata</taxon>
        <taxon>Vertebrata</taxon>
        <taxon>Euteleostomi</taxon>
        <taxon>Actinopterygii</taxon>
        <taxon>Neopterygii</taxon>
        <taxon>Teleostei</taxon>
        <taxon>Neoteleostei</taxon>
        <taxon>Acanthomorphata</taxon>
        <taxon>Eupercaria</taxon>
        <taxon>Perciformes</taxon>
        <taxon>Percoidei</taxon>
        <taxon>Percidae</taxon>
        <taxon>Etheostomatinae</taxon>
        <taxon>Etheostoma</taxon>
    </lineage>
</organism>
<dbReference type="InterPro" id="IPR040467">
    <property type="entry name" value="CCDC66_dom"/>
</dbReference>
<evidence type="ECO:0000313" key="4">
    <source>
        <dbReference type="Proteomes" id="UP000327493"/>
    </source>
</evidence>
<dbReference type="GO" id="GO:0008017">
    <property type="term" value="F:microtubule binding"/>
    <property type="evidence" value="ECO:0007669"/>
    <property type="project" value="TreeGrafter"/>
</dbReference>
<dbReference type="InterPro" id="IPR039183">
    <property type="entry name" value="CCD66"/>
</dbReference>
<gene>
    <name evidence="3" type="ORF">FQN60_009389</name>
</gene>
<dbReference type="PANTHER" id="PTHR22736">
    <property type="entry name" value="COILED-COIL DOMAIN-CONTAINING PROTEIN 66"/>
    <property type="match status" value="1"/>
</dbReference>
<comment type="caution">
    <text evidence="3">The sequence shown here is derived from an EMBL/GenBank/DDBJ whole genome shotgun (WGS) entry which is preliminary data.</text>
</comment>
<feature type="compositionally biased region" description="Basic and acidic residues" evidence="1">
    <location>
        <begin position="1"/>
        <end position="10"/>
    </location>
</feature>
<reference evidence="3 4" key="1">
    <citation type="submission" date="2019-08" db="EMBL/GenBank/DDBJ databases">
        <title>A chromosome-level genome assembly, high-density linkage maps, and genome scans reveal the genomic architecture of hybrid incompatibilities underlying speciation via character displacement in darters (Percidae: Etheostominae).</title>
        <authorList>
            <person name="Moran R.L."/>
            <person name="Catchen J.M."/>
            <person name="Fuller R.C."/>
        </authorList>
    </citation>
    <scope>NUCLEOTIDE SEQUENCE [LARGE SCALE GENOMIC DNA]</scope>
    <source>
        <strain evidence="3">EspeVRDwgs_2016</strain>
        <tissue evidence="3">Muscle</tissue>
    </source>
</reference>
<evidence type="ECO:0000256" key="1">
    <source>
        <dbReference type="SAM" id="MobiDB-lite"/>
    </source>
</evidence>
<dbReference type="GO" id="GO:0005874">
    <property type="term" value="C:microtubule"/>
    <property type="evidence" value="ECO:0007669"/>
    <property type="project" value="TreeGrafter"/>
</dbReference>
<feature type="region of interest" description="Disordered" evidence="1">
    <location>
        <begin position="1"/>
        <end position="54"/>
    </location>
</feature>
<dbReference type="AlphaFoldDB" id="A0A5J5DJ10"/>
<evidence type="ECO:0000259" key="2">
    <source>
        <dbReference type="Pfam" id="PF15236"/>
    </source>
</evidence>
<dbReference type="PANTHER" id="PTHR22736:SF2">
    <property type="entry name" value="COILED-COIL DOMAIN-CONTAINING PROTEIN 66"/>
    <property type="match status" value="1"/>
</dbReference>
<feature type="region of interest" description="Disordered" evidence="1">
    <location>
        <begin position="115"/>
        <end position="176"/>
    </location>
</feature>
<protein>
    <recommendedName>
        <fullName evidence="2">CCDC66 domain-containing protein</fullName>
    </recommendedName>
</protein>